<dbReference type="Gene3D" id="3.30.40.220">
    <property type="match status" value="2"/>
</dbReference>
<evidence type="ECO:0008006" key="2">
    <source>
        <dbReference type="Google" id="ProtNLM"/>
    </source>
</evidence>
<evidence type="ECO:0000313" key="1">
    <source>
        <dbReference type="EMBL" id="QBK93354.1"/>
    </source>
</evidence>
<organism evidence="1">
    <name type="scientific">Pithovirus LCPAC404</name>
    <dbReference type="NCBI Taxonomy" id="2506597"/>
    <lineage>
        <taxon>Viruses</taxon>
        <taxon>Pithoviruses</taxon>
    </lineage>
</organism>
<protein>
    <recommendedName>
        <fullName evidence="2">HNH endonuclease</fullName>
    </recommendedName>
</protein>
<name>A0A481ZBR8_9VIRU</name>
<reference evidence="1" key="1">
    <citation type="journal article" date="2019" name="MBio">
        <title>Virus Genomes from Deep Sea Sediments Expand the Ocean Megavirome and Support Independent Origins of Viral Gigantism.</title>
        <authorList>
            <person name="Backstrom D."/>
            <person name="Yutin N."/>
            <person name="Jorgensen S.L."/>
            <person name="Dharamshi J."/>
            <person name="Homa F."/>
            <person name="Zaremba-Niedwiedzka K."/>
            <person name="Spang A."/>
            <person name="Wolf Y.I."/>
            <person name="Koonin E.V."/>
            <person name="Ettema T.J."/>
        </authorList>
    </citation>
    <scope>NUCLEOTIDE SEQUENCE</scope>
</reference>
<proteinExistence type="predicted"/>
<accession>A0A481ZBR8</accession>
<sequence>MNIKLCGSLETSTGNPCTRRVGKARLKRGEQLCSYHDKDAIEKKEKITENLCVSLNTSSGKLCQRRLTKARILRGEEHCARHDKDAIEKKEKMSEKLCGSLDTASGKPCQRHLTKARILRGEEHCARHDKDAIEKKEKMSEKLCGSLDTASGNPCRSRLTKARLDRDEQHCSRHDQNAIEKKEKEKKITKKICTNCDEKKLLKEFHKSKNGRHGVRCICKKCIISEKIDINYPRKETGTKQCIVCKEDKDVSFFHSDKNCRKDGLSAKCKDCRSSINKATNYPRKEEGTKKCFTCKETKDLSFFHSDKKRLCGLTGNCKDCIRKLCDKRLTDFETYMNDKFNQINCSHKGRNLEMTILKTEFFNLYDEQKGICPGTGFNLQCEPKHNTDGTLSDERYYNISPDRVDSDVGYINENVQISTYGYNIIKGSLKENFLFKICNDIDKNSKDISKLKRVKIDSEMKSFIKSKLESAKYRAKFCAKNIKFDLTPTQIFNMYEAQKGECNISGRKLTSNIKKLAVNTSRSVYREENYMNLSIDRIDSSGDYTIDNVQLVCSCINIMKKEMSQDIFMKFCKAIAKTHPCE</sequence>
<dbReference type="EMBL" id="MK500594">
    <property type="protein sequence ID" value="QBK93354.1"/>
    <property type="molecule type" value="Genomic_DNA"/>
</dbReference>
<gene>
    <name evidence="1" type="ORF">LCPAC404_00580</name>
</gene>